<dbReference type="RefSeq" id="WP_062251552.1">
    <property type="nucleotide sequence ID" value="NZ_CP014229.1"/>
</dbReference>
<dbReference type="Pfam" id="PF13103">
    <property type="entry name" value="TonB_2"/>
    <property type="match status" value="2"/>
</dbReference>
<feature type="compositionally biased region" description="Low complexity" evidence="5">
    <location>
        <begin position="169"/>
        <end position="178"/>
    </location>
</feature>
<evidence type="ECO:0000256" key="2">
    <source>
        <dbReference type="ARBA" id="ARBA00022692"/>
    </source>
</evidence>
<feature type="compositionally biased region" description="Low complexity" evidence="5">
    <location>
        <begin position="230"/>
        <end position="239"/>
    </location>
</feature>
<reference evidence="8" key="1">
    <citation type="submission" date="2016-02" db="EMBL/GenBank/DDBJ databases">
        <authorList>
            <person name="Holder M.E."/>
            <person name="Ajami N.J."/>
            <person name="Petrosino J.F."/>
        </authorList>
    </citation>
    <scope>NUCLEOTIDE SEQUENCE [LARGE SCALE GENOMIC DNA]</scope>
    <source>
        <strain evidence="8">CCUG 45958</strain>
    </source>
</reference>
<keyword evidence="4" id="KW-0472">Membrane</keyword>
<keyword evidence="2" id="KW-0812">Transmembrane</keyword>
<comment type="subcellular location">
    <subcellularLocation>
        <location evidence="1">Membrane</location>
        <topology evidence="1">Single-pass membrane protein</topology>
    </subcellularLocation>
</comment>
<evidence type="ECO:0000256" key="1">
    <source>
        <dbReference type="ARBA" id="ARBA00004167"/>
    </source>
</evidence>
<evidence type="ECO:0008006" key="9">
    <source>
        <dbReference type="Google" id="ProtNLM"/>
    </source>
</evidence>
<feature type="compositionally biased region" description="Low complexity" evidence="5">
    <location>
        <begin position="188"/>
        <end position="197"/>
    </location>
</feature>
<evidence type="ECO:0000313" key="7">
    <source>
        <dbReference type="EMBL" id="AMD89117.1"/>
    </source>
</evidence>
<feature type="compositionally biased region" description="Basic and acidic residues" evidence="5">
    <location>
        <begin position="157"/>
        <end position="168"/>
    </location>
</feature>
<dbReference type="STRING" id="44742.AXF13_02750"/>
<dbReference type="SUPFAM" id="SSF74653">
    <property type="entry name" value="TolA/TonB C-terminal domain"/>
    <property type="match status" value="2"/>
</dbReference>
<dbReference type="NCBIfam" id="TIGR01352">
    <property type="entry name" value="tonB_Cterm"/>
    <property type="match status" value="2"/>
</dbReference>
<feature type="signal peptide" evidence="6">
    <location>
        <begin position="1"/>
        <end position="26"/>
    </location>
</feature>
<keyword evidence="8" id="KW-1185">Reference proteome</keyword>
<evidence type="ECO:0000256" key="6">
    <source>
        <dbReference type="SAM" id="SignalP"/>
    </source>
</evidence>
<gene>
    <name evidence="7" type="ORF">AXF13_02750</name>
</gene>
<evidence type="ECO:0000256" key="4">
    <source>
        <dbReference type="ARBA" id="ARBA00023136"/>
    </source>
</evidence>
<dbReference type="AlphaFoldDB" id="A0A0X8JI81"/>
<keyword evidence="6" id="KW-0732">Signal</keyword>
<evidence type="ECO:0000313" key="8">
    <source>
        <dbReference type="Proteomes" id="UP000069241"/>
    </source>
</evidence>
<sequence>MPSILRTGLAVLLTPLLFTAVPAAGASLAAADQNGGYSGKVLDKVITVWAPPPALKGEFEVRLKVSLDGQGKVLNCAPTKASGMEALDSSACGAVRQAAPFGTPPYGMPLDVHLAFWTGMPKGKAKTETLSNEEAMRAEVLARDKAERLMGQQRASSVEERARERAEAIAKSAGRPLPEVAPAPVAPPARAKTAADAGRQKKAAKGPRAGLSPDSPATEAIKPAKEKTAAPKTAKAEAAPPAPSGTGLSEEEMRLDLSGASAGHAAVTAPAPMTAPAAADTVTTAPRSGQDEPRSMAQDQYDPRYRKYFSTITWNLRNAMFIPAETAPGTYYATVRLQVDAAGAIKKSTLLQSSGDQRLDKFVLQGIRRAGSVEPPPAGLGNTLDLTFTLVRR</sequence>
<evidence type="ECO:0000256" key="3">
    <source>
        <dbReference type="ARBA" id="ARBA00022989"/>
    </source>
</evidence>
<name>A0A0X8JI81_9BACT</name>
<dbReference type="GO" id="GO:0016020">
    <property type="term" value="C:membrane"/>
    <property type="evidence" value="ECO:0007669"/>
    <property type="project" value="UniProtKB-SubCell"/>
</dbReference>
<dbReference type="KEGG" id="dfi:AXF13_02750"/>
<dbReference type="Proteomes" id="UP000069241">
    <property type="component" value="Chromosome"/>
</dbReference>
<dbReference type="EMBL" id="CP014229">
    <property type="protein sequence ID" value="AMD89117.1"/>
    <property type="molecule type" value="Genomic_DNA"/>
</dbReference>
<dbReference type="InterPro" id="IPR006260">
    <property type="entry name" value="TonB/TolA_C"/>
</dbReference>
<accession>A0A0X8JI81</accession>
<feature type="region of interest" description="Disordered" evidence="5">
    <location>
        <begin position="149"/>
        <end position="249"/>
    </location>
</feature>
<organism evidence="7 8">
    <name type="scientific">Desulfovibrio fairfieldensis</name>
    <dbReference type="NCBI Taxonomy" id="44742"/>
    <lineage>
        <taxon>Bacteria</taxon>
        <taxon>Pseudomonadati</taxon>
        <taxon>Thermodesulfobacteriota</taxon>
        <taxon>Desulfovibrionia</taxon>
        <taxon>Desulfovibrionales</taxon>
        <taxon>Desulfovibrionaceae</taxon>
        <taxon>Desulfovibrio</taxon>
    </lineage>
</organism>
<feature type="compositionally biased region" description="Low complexity" evidence="5">
    <location>
        <begin position="274"/>
        <end position="286"/>
    </location>
</feature>
<dbReference type="Gene3D" id="3.30.1150.10">
    <property type="match status" value="2"/>
</dbReference>
<protein>
    <recommendedName>
        <fullName evidence="9">Energy transducer TonB</fullName>
    </recommendedName>
</protein>
<proteinExistence type="predicted"/>
<feature type="region of interest" description="Disordered" evidence="5">
    <location>
        <begin position="274"/>
        <end position="300"/>
    </location>
</feature>
<keyword evidence="3" id="KW-1133">Transmembrane helix</keyword>
<feature type="chain" id="PRO_5007067425" description="Energy transducer TonB" evidence="6">
    <location>
        <begin position="27"/>
        <end position="393"/>
    </location>
</feature>
<evidence type="ECO:0000256" key="5">
    <source>
        <dbReference type="SAM" id="MobiDB-lite"/>
    </source>
</evidence>